<dbReference type="OrthoDB" id="442087at2759"/>
<dbReference type="Proteomes" id="UP000799764">
    <property type="component" value="Unassembled WGS sequence"/>
</dbReference>
<dbReference type="SUPFAM" id="SSF46565">
    <property type="entry name" value="Chaperone J-domain"/>
    <property type="match status" value="1"/>
</dbReference>
<protein>
    <submittedName>
        <fullName evidence="3">DnaJ-domain-containing protein</fullName>
    </submittedName>
</protein>
<evidence type="ECO:0000313" key="4">
    <source>
        <dbReference type="Proteomes" id="UP000799764"/>
    </source>
</evidence>
<dbReference type="PROSITE" id="PS00636">
    <property type="entry name" value="DNAJ_1"/>
    <property type="match status" value="1"/>
</dbReference>
<dbReference type="EMBL" id="MU001506">
    <property type="protein sequence ID" value="KAF2440821.1"/>
    <property type="molecule type" value="Genomic_DNA"/>
</dbReference>
<dbReference type="InterPro" id="IPR018253">
    <property type="entry name" value="DnaJ_domain_CS"/>
</dbReference>
<feature type="region of interest" description="Disordered" evidence="1">
    <location>
        <begin position="73"/>
        <end position="103"/>
    </location>
</feature>
<organism evidence="3 4">
    <name type="scientific">Karstenula rhodostoma CBS 690.94</name>
    <dbReference type="NCBI Taxonomy" id="1392251"/>
    <lineage>
        <taxon>Eukaryota</taxon>
        <taxon>Fungi</taxon>
        <taxon>Dikarya</taxon>
        <taxon>Ascomycota</taxon>
        <taxon>Pezizomycotina</taxon>
        <taxon>Dothideomycetes</taxon>
        <taxon>Pleosporomycetidae</taxon>
        <taxon>Pleosporales</taxon>
        <taxon>Massarineae</taxon>
        <taxon>Didymosphaeriaceae</taxon>
        <taxon>Karstenula</taxon>
    </lineage>
</organism>
<dbReference type="Gene3D" id="1.10.287.110">
    <property type="entry name" value="DnaJ domain"/>
    <property type="match status" value="1"/>
</dbReference>
<dbReference type="InterPro" id="IPR036869">
    <property type="entry name" value="J_dom_sf"/>
</dbReference>
<dbReference type="GO" id="GO:0005737">
    <property type="term" value="C:cytoplasm"/>
    <property type="evidence" value="ECO:0007669"/>
    <property type="project" value="TreeGrafter"/>
</dbReference>
<name>A0A9P4PB77_9PLEO</name>
<dbReference type="PANTHER" id="PTHR43948">
    <property type="entry name" value="DNAJ HOMOLOG SUBFAMILY B"/>
    <property type="match status" value="1"/>
</dbReference>
<dbReference type="GO" id="GO:0005634">
    <property type="term" value="C:nucleus"/>
    <property type="evidence" value="ECO:0007669"/>
    <property type="project" value="TreeGrafter"/>
</dbReference>
<feature type="domain" description="J" evidence="2">
    <location>
        <begin position="9"/>
        <end position="74"/>
    </location>
</feature>
<dbReference type="PANTHER" id="PTHR43948:SF23">
    <property type="entry name" value="DNAJ DOMAIN PROTEIN (AFU_ORTHOLOGUE AFUA_1G15460)"/>
    <property type="match status" value="1"/>
</dbReference>
<dbReference type="GO" id="GO:0044183">
    <property type="term" value="F:protein folding chaperone"/>
    <property type="evidence" value="ECO:0007669"/>
    <property type="project" value="TreeGrafter"/>
</dbReference>
<evidence type="ECO:0000256" key="1">
    <source>
        <dbReference type="SAM" id="MobiDB-lite"/>
    </source>
</evidence>
<dbReference type="PROSITE" id="PS50076">
    <property type="entry name" value="DNAJ_2"/>
    <property type="match status" value="1"/>
</dbReference>
<dbReference type="AlphaFoldDB" id="A0A9P4PB77"/>
<evidence type="ECO:0000313" key="3">
    <source>
        <dbReference type="EMBL" id="KAF2440821.1"/>
    </source>
</evidence>
<dbReference type="InterPro" id="IPR001623">
    <property type="entry name" value="DnaJ_domain"/>
</dbReference>
<gene>
    <name evidence="3" type="ORF">P171DRAFT_393623</name>
</gene>
<accession>A0A9P4PB77</accession>
<dbReference type="CDD" id="cd06257">
    <property type="entry name" value="DnaJ"/>
    <property type="match status" value="1"/>
</dbReference>
<feature type="region of interest" description="Disordered" evidence="1">
    <location>
        <begin position="260"/>
        <end position="315"/>
    </location>
</feature>
<dbReference type="GO" id="GO:0051082">
    <property type="term" value="F:unfolded protein binding"/>
    <property type="evidence" value="ECO:0007669"/>
    <property type="project" value="TreeGrafter"/>
</dbReference>
<feature type="compositionally biased region" description="Polar residues" evidence="1">
    <location>
        <begin position="78"/>
        <end position="103"/>
    </location>
</feature>
<dbReference type="Pfam" id="PF00226">
    <property type="entry name" value="DnaJ"/>
    <property type="match status" value="1"/>
</dbReference>
<dbReference type="GO" id="GO:0051087">
    <property type="term" value="F:protein-folding chaperone binding"/>
    <property type="evidence" value="ECO:0007669"/>
    <property type="project" value="TreeGrafter"/>
</dbReference>
<keyword evidence="4" id="KW-1185">Reference proteome</keyword>
<feature type="compositionally biased region" description="Basic and acidic residues" evidence="1">
    <location>
        <begin position="260"/>
        <end position="300"/>
    </location>
</feature>
<proteinExistence type="predicted"/>
<dbReference type="SMART" id="SM00271">
    <property type="entry name" value="DnaJ"/>
    <property type="match status" value="1"/>
</dbReference>
<dbReference type="PRINTS" id="PR00625">
    <property type="entry name" value="JDOMAIN"/>
</dbReference>
<evidence type="ECO:0000259" key="2">
    <source>
        <dbReference type="PROSITE" id="PS50076"/>
    </source>
</evidence>
<sequence>MAPSAVTEDYYLILGVTQDADLELIIKSYRRRALELHPDRNNGKQEATAAFQRLGRAYETLKDASERRKYDLIYPSIRKNNPSAQSTPKQSSHSDPKPQSSTLGEAAQIAALQKSIQERTARWRTTNTSFESSIFEMKRDIRRLENDITVLVNIAAAEVAEEAQKKSWTTWVLSPFYKKVEDSEEVKEQKDRARQERRIEKDMKERRLDAKKAVLANKEEELRIQKAIYEVANLKEEQVLGQIRMKIWLREDRQRREKEEAERARRAQQRQEKEEAERVLRAQQREQQQKKEREAAEALRKQAAKQAAEQKRRWEEAQRQVEEEFKRHRASYAYRFSEPTVPPPHTRTAPCRHDGWWPKVQGRTACPRCDETWTYLLQCPGCAMKACPRCQAAVRPSLRGQRRPRPRIRTPSPEPAYNYWDYD</sequence>
<comment type="caution">
    <text evidence="3">The sequence shown here is derived from an EMBL/GenBank/DDBJ whole genome shotgun (WGS) entry which is preliminary data.</text>
</comment>
<reference evidence="3" key="1">
    <citation type="journal article" date="2020" name="Stud. Mycol.">
        <title>101 Dothideomycetes genomes: a test case for predicting lifestyles and emergence of pathogens.</title>
        <authorList>
            <person name="Haridas S."/>
            <person name="Albert R."/>
            <person name="Binder M."/>
            <person name="Bloem J."/>
            <person name="Labutti K."/>
            <person name="Salamov A."/>
            <person name="Andreopoulos B."/>
            <person name="Baker S."/>
            <person name="Barry K."/>
            <person name="Bills G."/>
            <person name="Bluhm B."/>
            <person name="Cannon C."/>
            <person name="Castanera R."/>
            <person name="Culley D."/>
            <person name="Daum C."/>
            <person name="Ezra D."/>
            <person name="Gonzalez J."/>
            <person name="Henrissat B."/>
            <person name="Kuo A."/>
            <person name="Liang C."/>
            <person name="Lipzen A."/>
            <person name="Lutzoni F."/>
            <person name="Magnuson J."/>
            <person name="Mondo S."/>
            <person name="Nolan M."/>
            <person name="Ohm R."/>
            <person name="Pangilinan J."/>
            <person name="Park H.-J."/>
            <person name="Ramirez L."/>
            <person name="Alfaro M."/>
            <person name="Sun H."/>
            <person name="Tritt A."/>
            <person name="Yoshinaga Y."/>
            <person name="Zwiers L.-H."/>
            <person name="Turgeon B."/>
            <person name="Goodwin S."/>
            <person name="Spatafora J."/>
            <person name="Crous P."/>
            <person name="Grigoriev I."/>
        </authorList>
    </citation>
    <scope>NUCLEOTIDE SEQUENCE</scope>
    <source>
        <strain evidence="3">CBS 690.94</strain>
    </source>
</reference>